<dbReference type="Pfam" id="PF13714">
    <property type="entry name" value="PEP_mutase"/>
    <property type="match status" value="1"/>
</dbReference>
<name>A0ABQ6WHG8_9EURO</name>
<proteinExistence type="predicted"/>
<dbReference type="InterPro" id="IPR040442">
    <property type="entry name" value="Pyrv_kinase-like_dom_sf"/>
</dbReference>
<dbReference type="SUPFAM" id="SSF51621">
    <property type="entry name" value="Phosphoenolpyruvate/pyruvate domain"/>
    <property type="match status" value="1"/>
</dbReference>
<sequence length="156" mass="17125">MSGSNNNIEQDGRRPLCAAFDANIGSNVEEIPQLMSCLLSLGISMVIIEDKSLASPGQKVKSLAGASQSQAQANMYEFVRTLQAFRAATRDSEIMITAWIESFTTRTPEENEAKELTSVQLALEDVLARAELYKSRGAESIIIPAKRKARSRSCHF</sequence>
<accession>A0ABQ6WHG8</accession>
<dbReference type="Gene3D" id="3.20.20.60">
    <property type="entry name" value="Phosphoenolpyruvate-binding domains"/>
    <property type="match status" value="1"/>
</dbReference>
<keyword evidence="2" id="KW-1185">Reference proteome</keyword>
<evidence type="ECO:0000313" key="1">
    <source>
        <dbReference type="EMBL" id="KAE8416518.1"/>
    </source>
</evidence>
<protein>
    <submittedName>
        <fullName evidence="1">Phosphoenolpyruvate phosphomutase-domain-containing protein</fullName>
    </submittedName>
</protein>
<dbReference type="InterPro" id="IPR015813">
    <property type="entry name" value="Pyrv/PenolPyrv_kinase-like_dom"/>
</dbReference>
<evidence type="ECO:0000313" key="2">
    <source>
        <dbReference type="Proteomes" id="UP000325395"/>
    </source>
</evidence>
<reference evidence="1 2" key="1">
    <citation type="submission" date="2019-04" db="EMBL/GenBank/DDBJ databases">
        <authorList>
            <consortium name="DOE Joint Genome Institute"/>
            <person name="Mondo S."/>
            <person name="Kjaerbolling I."/>
            <person name="Vesth T."/>
            <person name="Frisvad J.C."/>
            <person name="Nybo J.L."/>
            <person name="Theobald S."/>
            <person name="Kildgaard S."/>
            <person name="Isbrandt T."/>
            <person name="Kuo A."/>
            <person name="Sato A."/>
            <person name="Lyhne E.K."/>
            <person name="Kogle M.E."/>
            <person name="Wiebenga A."/>
            <person name="Kun R.S."/>
            <person name="Lubbers R.J."/>
            <person name="Makela M.R."/>
            <person name="Barry K."/>
            <person name="Chovatia M."/>
            <person name="Clum A."/>
            <person name="Daum C."/>
            <person name="Haridas S."/>
            <person name="He G."/>
            <person name="LaButti K."/>
            <person name="Lipzen A."/>
            <person name="Riley R."/>
            <person name="Salamov A."/>
            <person name="Simmons B.A."/>
            <person name="Magnuson J.K."/>
            <person name="Henrissat B."/>
            <person name="Mortensen U.H."/>
            <person name="Larsen T.O."/>
            <person name="Devries R.P."/>
            <person name="Grigoriev I.V."/>
            <person name="Machida M."/>
            <person name="Baker S.E."/>
            <person name="Andersen M.R."/>
            <person name="Cantor M.N."/>
            <person name="Hua S.X."/>
        </authorList>
    </citation>
    <scope>NUCLEOTIDE SEQUENCE [LARGE SCALE GENOMIC DNA]</scope>
    <source>
        <strain evidence="1 2">CBS 117616</strain>
    </source>
</reference>
<dbReference type="Proteomes" id="UP000325395">
    <property type="component" value="Unassembled WGS sequence"/>
</dbReference>
<gene>
    <name evidence="1" type="ORF">BDV36DRAFT_297074</name>
</gene>
<dbReference type="EMBL" id="ML735751">
    <property type="protein sequence ID" value="KAE8416518.1"/>
    <property type="molecule type" value="Genomic_DNA"/>
</dbReference>
<organism evidence="1 2">
    <name type="scientific">Aspergillus pseudocaelatus</name>
    <dbReference type="NCBI Taxonomy" id="1825620"/>
    <lineage>
        <taxon>Eukaryota</taxon>
        <taxon>Fungi</taxon>
        <taxon>Dikarya</taxon>
        <taxon>Ascomycota</taxon>
        <taxon>Pezizomycotina</taxon>
        <taxon>Eurotiomycetes</taxon>
        <taxon>Eurotiomycetidae</taxon>
        <taxon>Eurotiales</taxon>
        <taxon>Aspergillaceae</taxon>
        <taxon>Aspergillus</taxon>
        <taxon>Aspergillus subgen. Circumdati</taxon>
    </lineage>
</organism>